<keyword evidence="2" id="KW-1185">Reference proteome</keyword>
<reference evidence="1 2" key="1">
    <citation type="submission" date="2018-11" db="EMBL/GenBank/DDBJ databases">
        <title>Genome assembly of Steccherinum ochraceum LE-BIN_3174, the white-rot fungus of the Steccherinaceae family (The Residual Polyporoid clade, Polyporales, Basidiomycota).</title>
        <authorList>
            <person name="Fedorova T.V."/>
            <person name="Glazunova O.A."/>
            <person name="Landesman E.O."/>
            <person name="Moiseenko K.V."/>
            <person name="Psurtseva N.V."/>
            <person name="Savinova O.S."/>
            <person name="Shakhova N.V."/>
            <person name="Tyazhelova T.V."/>
            <person name="Vasina D.V."/>
        </authorList>
    </citation>
    <scope>NUCLEOTIDE SEQUENCE [LARGE SCALE GENOMIC DNA]</scope>
    <source>
        <strain evidence="1 2">LE-BIN_3174</strain>
    </source>
</reference>
<organism evidence="1 2">
    <name type="scientific">Steccherinum ochraceum</name>
    <dbReference type="NCBI Taxonomy" id="92696"/>
    <lineage>
        <taxon>Eukaryota</taxon>
        <taxon>Fungi</taxon>
        <taxon>Dikarya</taxon>
        <taxon>Basidiomycota</taxon>
        <taxon>Agaricomycotina</taxon>
        <taxon>Agaricomycetes</taxon>
        <taxon>Polyporales</taxon>
        <taxon>Steccherinaceae</taxon>
        <taxon>Steccherinum</taxon>
    </lineage>
</organism>
<accession>A0A4R0RMF2</accession>
<dbReference type="InterPro" id="IPR046670">
    <property type="entry name" value="DUF6540"/>
</dbReference>
<dbReference type="OrthoDB" id="3002933at2759"/>
<dbReference type="AlphaFoldDB" id="A0A4R0RMF2"/>
<gene>
    <name evidence="1" type="ORF">EIP91_003339</name>
</gene>
<evidence type="ECO:0000313" key="2">
    <source>
        <dbReference type="Proteomes" id="UP000292702"/>
    </source>
</evidence>
<name>A0A4R0RMF2_9APHY</name>
<sequence length="161" mass="17905">MAMPPPAFTFGSLYIAGITQAVAPHVALVIPINEQVGDLIHIRIDRAVSPTWTFQHRRQRISGEMLLSTMMKIHDISAGPISVAQLRNAAAAVPVPNNDTFGECGPWVFNVVKELHKQGILTVVDEKELKKEFEYFSSPEISKKYAKRTVFPNVVVSRYCA</sequence>
<dbReference type="EMBL" id="RWJN01000203">
    <property type="protein sequence ID" value="TCD65018.1"/>
    <property type="molecule type" value="Genomic_DNA"/>
</dbReference>
<evidence type="ECO:0000313" key="1">
    <source>
        <dbReference type="EMBL" id="TCD65018.1"/>
    </source>
</evidence>
<dbReference type="Pfam" id="PF20174">
    <property type="entry name" value="DUF6540"/>
    <property type="match status" value="1"/>
</dbReference>
<protein>
    <submittedName>
        <fullName evidence="1">Uncharacterized protein</fullName>
    </submittedName>
</protein>
<proteinExistence type="predicted"/>
<dbReference type="Proteomes" id="UP000292702">
    <property type="component" value="Unassembled WGS sequence"/>
</dbReference>
<comment type="caution">
    <text evidence="1">The sequence shown here is derived from an EMBL/GenBank/DDBJ whole genome shotgun (WGS) entry which is preliminary data.</text>
</comment>